<feature type="region of interest" description="Disordered" evidence="6">
    <location>
        <begin position="111"/>
        <end position="184"/>
    </location>
</feature>
<dbReference type="Ensembl" id="ENSPTET00000000981.1">
    <property type="protein sequence ID" value="ENSPTEP00000000653.1"/>
    <property type="gene ID" value="ENSPTEG00000000751.1"/>
</dbReference>
<feature type="domain" description="PI-PLC Y-box" evidence="7">
    <location>
        <begin position="223"/>
        <end position="327"/>
    </location>
</feature>
<dbReference type="GO" id="GO:0048015">
    <property type="term" value="P:phosphatidylinositol-mediated signaling"/>
    <property type="evidence" value="ECO:0007669"/>
    <property type="project" value="TreeGrafter"/>
</dbReference>
<evidence type="ECO:0000313" key="9">
    <source>
        <dbReference type="Proteomes" id="UP000694416"/>
    </source>
</evidence>
<feature type="compositionally biased region" description="Polar residues" evidence="6">
    <location>
        <begin position="111"/>
        <end position="124"/>
    </location>
</feature>
<protein>
    <recommendedName>
        <fullName evidence="1 5">Phosphoinositide phospholipase C</fullName>
        <ecNumber evidence="1 5">3.1.4.11</ecNumber>
    </recommendedName>
</protein>
<dbReference type="GO" id="GO:0051209">
    <property type="term" value="P:release of sequestered calcium ion into cytosol"/>
    <property type="evidence" value="ECO:0007669"/>
    <property type="project" value="TreeGrafter"/>
</dbReference>
<dbReference type="PANTHER" id="PTHR10336:SF36">
    <property type="entry name" value="1-PHOSPHATIDYLINOSITOL 4,5-BISPHOSPHATE PHOSPHODIESTERASE BETA-4"/>
    <property type="match status" value="1"/>
</dbReference>
<dbReference type="InterPro" id="IPR017946">
    <property type="entry name" value="PLC-like_Pdiesterase_TIM-brl"/>
</dbReference>
<dbReference type="InterPro" id="IPR001192">
    <property type="entry name" value="PI-PLC_fam"/>
</dbReference>
<sequence>MVKNYNNYSELNNTQNKCKNNNETDGQEKGEETEEEKGEEEKKKKKVLHVLRNQYQEHIPKEGDLYTDINNNTTTCSNKKENNIIIKNENEESNTLFNLCNNNSYMGDTPSDDNAFTSSSNMCHRSNNSSGSTISRISNSSTSSNSNDISISNSSSNISSNRSSNSSSNSSNNTPVYNKTTIETTYREEDKKKILLRSENINFKNNYNNKNILNDYSCLKGYTFQSFNDNRTYNEICSISENKFIKLIKKNEKDVIKYNQKTLTRVYPSGTRLASTNFNPLVFWSAGIQFVALNYQYNGLSMLLNKGRFSENGGRNSGYILKPTCLRYNDNDERKKNEDYKALSLDLQILALHQINLLFSIKNKYHEKKLKKKLFKMDMIQHIQTHKKDNKNVKKFKELQKLEEKKNFFFSFSDIQSDDITTTVATSTTTATIATTPTTTTNTTTDEVNVNSTSSNKKKKKKKRNTRNIFNPI</sequence>
<feature type="compositionally biased region" description="Low complexity" evidence="6">
    <location>
        <begin position="125"/>
        <end position="174"/>
    </location>
</feature>
<evidence type="ECO:0000256" key="2">
    <source>
        <dbReference type="ARBA" id="ARBA00022801"/>
    </source>
</evidence>
<keyword evidence="9" id="KW-1185">Reference proteome</keyword>
<dbReference type="Proteomes" id="UP000694416">
    <property type="component" value="Unplaced"/>
</dbReference>
<keyword evidence="3 5" id="KW-0442">Lipid degradation</keyword>
<dbReference type="InterPro" id="IPR001711">
    <property type="entry name" value="PLipase_C_Pinositol-sp_Y"/>
</dbReference>
<evidence type="ECO:0000256" key="4">
    <source>
        <dbReference type="ARBA" id="ARBA00023098"/>
    </source>
</evidence>
<feature type="compositionally biased region" description="Basic residues" evidence="6">
    <location>
        <begin position="456"/>
        <end position="466"/>
    </location>
</feature>
<dbReference type="PROSITE" id="PS50008">
    <property type="entry name" value="PIPLC_Y_DOMAIN"/>
    <property type="match status" value="1"/>
</dbReference>
<evidence type="ECO:0000256" key="1">
    <source>
        <dbReference type="ARBA" id="ARBA00012368"/>
    </source>
</evidence>
<dbReference type="PANTHER" id="PTHR10336">
    <property type="entry name" value="PHOSPHOINOSITIDE-SPECIFIC PHOSPHOLIPASE C FAMILY PROTEIN"/>
    <property type="match status" value="1"/>
</dbReference>
<dbReference type="GO" id="GO:0016042">
    <property type="term" value="P:lipid catabolic process"/>
    <property type="evidence" value="ECO:0007669"/>
    <property type="project" value="UniProtKB-KW"/>
</dbReference>
<feature type="compositionally biased region" description="Low complexity" evidence="6">
    <location>
        <begin position="437"/>
        <end position="455"/>
    </location>
</feature>
<feature type="compositionally biased region" description="Basic and acidic residues" evidence="6">
    <location>
        <begin position="20"/>
        <end position="30"/>
    </location>
</feature>
<feature type="region of interest" description="Disordered" evidence="6">
    <location>
        <begin position="1"/>
        <end position="44"/>
    </location>
</feature>
<dbReference type="EC" id="3.1.4.11" evidence="1 5"/>
<name>A0A8C9GG22_9PRIM</name>
<evidence type="ECO:0000313" key="8">
    <source>
        <dbReference type="Ensembl" id="ENSPTEP00000000620.1"/>
    </source>
</evidence>
<proteinExistence type="predicted"/>
<reference evidence="8" key="1">
    <citation type="submission" date="2025-05" db="UniProtKB">
        <authorList>
            <consortium name="Ensembl"/>
        </authorList>
    </citation>
    <scope>IDENTIFICATION</scope>
</reference>
<dbReference type="PRINTS" id="PR00390">
    <property type="entry name" value="PHPHLIPASEC"/>
</dbReference>
<dbReference type="Gene3D" id="3.20.20.190">
    <property type="entry name" value="Phosphatidylinositol (PI) phosphodiesterase"/>
    <property type="match status" value="1"/>
</dbReference>
<dbReference type="SMART" id="SM00149">
    <property type="entry name" value="PLCYc"/>
    <property type="match status" value="1"/>
</dbReference>
<evidence type="ECO:0000256" key="5">
    <source>
        <dbReference type="RuleBase" id="RU361133"/>
    </source>
</evidence>
<feature type="compositionally biased region" description="Polar residues" evidence="6">
    <location>
        <begin position="175"/>
        <end position="184"/>
    </location>
</feature>
<evidence type="ECO:0000256" key="3">
    <source>
        <dbReference type="ARBA" id="ARBA00022963"/>
    </source>
</evidence>
<dbReference type="SUPFAM" id="SSF51695">
    <property type="entry name" value="PLC-like phosphodiesterases"/>
    <property type="match status" value="1"/>
</dbReference>
<feature type="region of interest" description="Disordered" evidence="6">
    <location>
        <begin position="437"/>
        <end position="473"/>
    </location>
</feature>
<dbReference type="GO" id="GO:0004435">
    <property type="term" value="F:phosphatidylinositol-4,5-bisphosphate phospholipase C activity"/>
    <property type="evidence" value="ECO:0007669"/>
    <property type="project" value="UniProtKB-EC"/>
</dbReference>
<dbReference type="Pfam" id="PF00387">
    <property type="entry name" value="PI-PLC-Y"/>
    <property type="match status" value="1"/>
</dbReference>
<dbReference type="AlphaFoldDB" id="A0A8C9GG22"/>
<keyword evidence="2 5" id="KW-0378">Hydrolase</keyword>
<dbReference type="Ensembl" id="ENSPTET00000000933.1">
    <property type="protein sequence ID" value="ENSPTEP00000000620.1"/>
    <property type="gene ID" value="ENSPTEG00000000730.1"/>
</dbReference>
<evidence type="ECO:0000256" key="6">
    <source>
        <dbReference type="SAM" id="MobiDB-lite"/>
    </source>
</evidence>
<feature type="compositionally biased region" description="Polar residues" evidence="6">
    <location>
        <begin position="1"/>
        <end position="11"/>
    </location>
</feature>
<comment type="catalytic activity">
    <reaction evidence="5">
        <text>a 1,2-diacyl-sn-glycero-3-phospho-(1D-myo-inositol-4,5-bisphosphate) + H2O = 1D-myo-inositol 1,4,5-trisphosphate + a 1,2-diacyl-sn-glycerol + H(+)</text>
        <dbReference type="Rhea" id="RHEA:33179"/>
        <dbReference type="ChEBI" id="CHEBI:15377"/>
        <dbReference type="ChEBI" id="CHEBI:15378"/>
        <dbReference type="ChEBI" id="CHEBI:17815"/>
        <dbReference type="ChEBI" id="CHEBI:58456"/>
        <dbReference type="ChEBI" id="CHEBI:203600"/>
        <dbReference type="EC" id="3.1.4.11"/>
    </reaction>
</comment>
<keyword evidence="4 5" id="KW-0443">Lipid metabolism</keyword>
<accession>A0A8C9GG22</accession>
<organism evidence="8 9">
    <name type="scientific">Piliocolobus tephrosceles</name>
    <name type="common">Ugandan red Colobus</name>
    <dbReference type="NCBI Taxonomy" id="591936"/>
    <lineage>
        <taxon>Eukaryota</taxon>
        <taxon>Metazoa</taxon>
        <taxon>Chordata</taxon>
        <taxon>Craniata</taxon>
        <taxon>Vertebrata</taxon>
        <taxon>Euteleostomi</taxon>
        <taxon>Mammalia</taxon>
        <taxon>Eutheria</taxon>
        <taxon>Euarchontoglires</taxon>
        <taxon>Primates</taxon>
        <taxon>Haplorrhini</taxon>
        <taxon>Catarrhini</taxon>
        <taxon>Cercopithecidae</taxon>
        <taxon>Colobinae</taxon>
        <taxon>Piliocolobus</taxon>
    </lineage>
</organism>
<evidence type="ECO:0000259" key="7">
    <source>
        <dbReference type="PROSITE" id="PS50008"/>
    </source>
</evidence>